<dbReference type="PROSITE" id="PS50943">
    <property type="entry name" value="HTH_CROC1"/>
    <property type="match status" value="1"/>
</dbReference>
<dbReference type="GO" id="GO:0003677">
    <property type="term" value="F:DNA binding"/>
    <property type="evidence" value="ECO:0007669"/>
    <property type="project" value="InterPro"/>
</dbReference>
<protein>
    <submittedName>
        <fullName evidence="2">Helix-turn-helix domain-containing protein</fullName>
    </submittedName>
</protein>
<evidence type="ECO:0000313" key="2">
    <source>
        <dbReference type="EMBL" id="KAB1645886.1"/>
    </source>
</evidence>
<dbReference type="InterPro" id="IPR010982">
    <property type="entry name" value="Lambda_DNA-bd_dom_sf"/>
</dbReference>
<evidence type="ECO:0000313" key="3">
    <source>
        <dbReference type="Proteomes" id="UP000479639"/>
    </source>
</evidence>
<dbReference type="Gene3D" id="2.10.109.10">
    <property type="entry name" value="Umud Fragment, subunit A"/>
    <property type="match status" value="1"/>
</dbReference>
<dbReference type="Pfam" id="PF13560">
    <property type="entry name" value="HTH_31"/>
    <property type="match status" value="1"/>
</dbReference>
<dbReference type="InterPro" id="IPR036286">
    <property type="entry name" value="LexA/Signal_pep-like_sf"/>
</dbReference>
<evidence type="ECO:0000259" key="1">
    <source>
        <dbReference type="PROSITE" id="PS50943"/>
    </source>
</evidence>
<dbReference type="InterPro" id="IPR015927">
    <property type="entry name" value="Peptidase_S24_S26A/B/C"/>
</dbReference>
<gene>
    <name evidence="2" type="ORF">F8D48_07565</name>
</gene>
<proteinExistence type="predicted"/>
<dbReference type="Gene3D" id="1.10.260.40">
    <property type="entry name" value="lambda repressor-like DNA-binding domains"/>
    <property type="match status" value="1"/>
</dbReference>
<dbReference type="AlphaFoldDB" id="A0A7C8FWC2"/>
<dbReference type="InterPro" id="IPR001387">
    <property type="entry name" value="Cro/C1-type_HTH"/>
</dbReference>
<reference evidence="2 3" key="1">
    <citation type="submission" date="2019-09" db="EMBL/GenBank/DDBJ databases">
        <title>Whole genome shotgun sequencing (WGS) of Ellagibacter isourolithinifaciens DSM 104140(T) and Adlercreutzia muris DSM 29508(T).</title>
        <authorList>
            <person name="Stoll D.A."/>
            <person name="Danylec N."/>
            <person name="Huch M."/>
        </authorList>
    </citation>
    <scope>NUCLEOTIDE SEQUENCE [LARGE SCALE GENOMIC DNA]</scope>
    <source>
        <strain evidence="2 3">DSM 29508</strain>
    </source>
</reference>
<name>A0A7C8FWC2_9ACTN</name>
<dbReference type="RefSeq" id="WP_151430909.1">
    <property type="nucleotide sequence ID" value="NZ_JANJZI010000006.1"/>
</dbReference>
<dbReference type="Pfam" id="PF00717">
    <property type="entry name" value="Peptidase_S24"/>
    <property type="match status" value="1"/>
</dbReference>
<sequence length="226" mass="24760">MGIGENIRRLRRREGLSQAAFGAQLGVTKETVGRWESNRTFPRRGHIEGMVARFRVEADDILSEDRGLGAAPAPTASGSRGAAADSALDAVTDLRALLLPVYKIDRSGNGTTLRHAGHAYAPPDVARRHPASVFVRMDYREMTRLYPVGSFLLVDQRARAYNGCTVVALIDNATIVVRRYTAGNNTVVLSSWSYDAPSPDLILDKRRVRIIGVAVFFQASHDTEVP</sequence>
<keyword evidence="3" id="KW-1185">Reference proteome</keyword>
<dbReference type="SUPFAM" id="SSF51306">
    <property type="entry name" value="LexA/Signal peptidase"/>
    <property type="match status" value="1"/>
</dbReference>
<organism evidence="2 3">
    <name type="scientific">Adlercreutzia muris</name>
    <dbReference type="NCBI Taxonomy" id="1796610"/>
    <lineage>
        <taxon>Bacteria</taxon>
        <taxon>Bacillati</taxon>
        <taxon>Actinomycetota</taxon>
        <taxon>Coriobacteriia</taxon>
        <taxon>Eggerthellales</taxon>
        <taxon>Eggerthellaceae</taxon>
        <taxon>Adlercreutzia</taxon>
    </lineage>
</organism>
<accession>A0A7C8FWC2</accession>
<dbReference type="SUPFAM" id="SSF47413">
    <property type="entry name" value="lambda repressor-like DNA-binding domains"/>
    <property type="match status" value="1"/>
</dbReference>
<dbReference type="EMBL" id="WAJS01000021">
    <property type="protein sequence ID" value="KAB1645886.1"/>
    <property type="molecule type" value="Genomic_DNA"/>
</dbReference>
<dbReference type="SMART" id="SM00530">
    <property type="entry name" value="HTH_XRE"/>
    <property type="match status" value="1"/>
</dbReference>
<dbReference type="Proteomes" id="UP000479639">
    <property type="component" value="Unassembled WGS sequence"/>
</dbReference>
<dbReference type="CDD" id="cd00093">
    <property type="entry name" value="HTH_XRE"/>
    <property type="match status" value="1"/>
</dbReference>
<feature type="domain" description="HTH cro/C1-type" evidence="1">
    <location>
        <begin position="7"/>
        <end position="61"/>
    </location>
</feature>
<comment type="caution">
    <text evidence="2">The sequence shown here is derived from an EMBL/GenBank/DDBJ whole genome shotgun (WGS) entry which is preliminary data.</text>
</comment>